<proteinExistence type="predicted"/>
<name>A0AAE0E4Y2_9ROSI</name>
<organism evidence="2 3">
    <name type="scientific">Dipteronia sinensis</name>
    <dbReference type="NCBI Taxonomy" id="43782"/>
    <lineage>
        <taxon>Eukaryota</taxon>
        <taxon>Viridiplantae</taxon>
        <taxon>Streptophyta</taxon>
        <taxon>Embryophyta</taxon>
        <taxon>Tracheophyta</taxon>
        <taxon>Spermatophyta</taxon>
        <taxon>Magnoliopsida</taxon>
        <taxon>eudicotyledons</taxon>
        <taxon>Gunneridae</taxon>
        <taxon>Pentapetalae</taxon>
        <taxon>rosids</taxon>
        <taxon>malvids</taxon>
        <taxon>Sapindales</taxon>
        <taxon>Sapindaceae</taxon>
        <taxon>Hippocastanoideae</taxon>
        <taxon>Acereae</taxon>
        <taxon>Dipteronia</taxon>
    </lineage>
</organism>
<feature type="domain" description="RNase H type-1" evidence="1">
    <location>
        <begin position="207"/>
        <end position="263"/>
    </location>
</feature>
<evidence type="ECO:0000313" key="2">
    <source>
        <dbReference type="EMBL" id="KAK3210922.1"/>
    </source>
</evidence>
<comment type="caution">
    <text evidence="2">The sequence shown here is derived from an EMBL/GenBank/DDBJ whole genome shotgun (WGS) entry which is preliminary data.</text>
</comment>
<dbReference type="Proteomes" id="UP001281410">
    <property type="component" value="Unassembled WGS sequence"/>
</dbReference>
<accession>A0AAE0E4Y2</accession>
<dbReference type="GO" id="GO:0004523">
    <property type="term" value="F:RNA-DNA hybrid ribonuclease activity"/>
    <property type="evidence" value="ECO:0007669"/>
    <property type="project" value="InterPro"/>
</dbReference>
<protein>
    <recommendedName>
        <fullName evidence="1">RNase H type-1 domain-containing protein</fullName>
    </recommendedName>
</protein>
<dbReference type="PANTHER" id="PTHR47074">
    <property type="entry name" value="BNAC02G40300D PROTEIN"/>
    <property type="match status" value="1"/>
</dbReference>
<evidence type="ECO:0000259" key="1">
    <source>
        <dbReference type="Pfam" id="PF13456"/>
    </source>
</evidence>
<dbReference type="GO" id="GO:0003676">
    <property type="term" value="F:nucleic acid binding"/>
    <property type="evidence" value="ECO:0007669"/>
    <property type="project" value="InterPro"/>
</dbReference>
<dbReference type="PANTHER" id="PTHR47074:SF48">
    <property type="entry name" value="POLYNUCLEOTIDYL TRANSFERASE, RIBONUCLEASE H-LIKE SUPERFAMILY PROTEIN"/>
    <property type="match status" value="1"/>
</dbReference>
<dbReference type="Pfam" id="PF13456">
    <property type="entry name" value="RVT_3"/>
    <property type="match status" value="1"/>
</dbReference>
<dbReference type="InterPro" id="IPR052929">
    <property type="entry name" value="RNase_H-like_EbsB-rel"/>
</dbReference>
<keyword evidence="3" id="KW-1185">Reference proteome</keyword>
<dbReference type="AlphaFoldDB" id="A0AAE0E4Y2"/>
<dbReference type="EMBL" id="JANJYJ010000005">
    <property type="protein sequence ID" value="KAK3210922.1"/>
    <property type="molecule type" value="Genomic_DNA"/>
</dbReference>
<reference evidence="2" key="1">
    <citation type="journal article" date="2023" name="Plant J.">
        <title>Genome sequences and population genomics provide insights into the demographic history, inbreeding, and mutation load of two 'living fossil' tree species of Dipteronia.</title>
        <authorList>
            <person name="Feng Y."/>
            <person name="Comes H.P."/>
            <person name="Chen J."/>
            <person name="Zhu S."/>
            <person name="Lu R."/>
            <person name="Zhang X."/>
            <person name="Li P."/>
            <person name="Qiu J."/>
            <person name="Olsen K.M."/>
            <person name="Qiu Y."/>
        </authorList>
    </citation>
    <scope>NUCLEOTIDE SEQUENCE</scope>
    <source>
        <strain evidence="2">NBL</strain>
    </source>
</reference>
<sequence length="263" mass="29715">MVCAASSGGGVRKWTERFIRLLGVNYERGRMKGGMGFLNLGVFNQALLAKQCWKLVSKPNSLAAMVLNGSYFPDSNFIIYLPKINDDMVYVSQLRSVTGNWNMTLMEDMFLNDDARQILKIPNSVTREDDRLCWHYTTDDIYTFKSRYQSPNVVEGRCRTDVYIRDIKWKPPEEGFYKINRDAALNMGDQLVGIGIVIRDCLVPYVAQTDALGVVIKVKSGEPIASDVGLVVDEITDYLRNDTRGTVVFVSREANFVAHTLSK</sequence>
<gene>
    <name evidence="2" type="ORF">Dsin_015628</name>
</gene>
<evidence type="ECO:0000313" key="3">
    <source>
        <dbReference type="Proteomes" id="UP001281410"/>
    </source>
</evidence>
<dbReference type="InterPro" id="IPR002156">
    <property type="entry name" value="RNaseH_domain"/>
</dbReference>